<dbReference type="Proteomes" id="UP000606044">
    <property type="component" value="Unassembled WGS sequence"/>
</dbReference>
<dbReference type="InterPro" id="IPR036259">
    <property type="entry name" value="MFS_trans_sf"/>
</dbReference>
<evidence type="ECO:0000259" key="10">
    <source>
        <dbReference type="PROSITE" id="PS50850"/>
    </source>
</evidence>
<evidence type="ECO:0000256" key="7">
    <source>
        <dbReference type="ARBA" id="ARBA00022989"/>
    </source>
</evidence>
<dbReference type="GO" id="GO:0005886">
    <property type="term" value="C:plasma membrane"/>
    <property type="evidence" value="ECO:0007669"/>
    <property type="project" value="UniProtKB-SubCell"/>
</dbReference>
<keyword evidence="3" id="KW-0813">Transport</keyword>
<dbReference type="SUPFAM" id="SSF103473">
    <property type="entry name" value="MFS general substrate transporter"/>
    <property type="match status" value="1"/>
</dbReference>
<name>A0A917C3Q2_9HYPH</name>
<protein>
    <submittedName>
        <fullName evidence="11">Citrate-proton symporter</fullName>
    </submittedName>
</protein>
<dbReference type="InterPro" id="IPR020846">
    <property type="entry name" value="MFS_dom"/>
</dbReference>
<dbReference type="FunFam" id="1.20.1250.20:FF:000001">
    <property type="entry name" value="Dicarboxylate MFS transporter"/>
    <property type="match status" value="1"/>
</dbReference>
<evidence type="ECO:0000313" key="11">
    <source>
        <dbReference type="EMBL" id="GGF69304.1"/>
    </source>
</evidence>
<evidence type="ECO:0000256" key="5">
    <source>
        <dbReference type="ARBA" id="ARBA00022692"/>
    </source>
</evidence>
<accession>A0A917C3Q2</accession>
<dbReference type="InterPro" id="IPR011701">
    <property type="entry name" value="MFS"/>
</dbReference>
<keyword evidence="7 9" id="KW-1133">Transmembrane helix</keyword>
<feature type="transmembrane region" description="Helical" evidence="9">
    <location>
        <begin position="49"/>
        <end position="70"/>
    </location>
</feature>
<reference evidence="11" key="2">
    <citation type="submission" date="2020-09" db="EMBL/GenBank/DDBJ databases">
        <authorList>
            <person name="Sun Q."/>
            <person name="Sedlacek I."/>
        </authorList>
    </citation>
    <scope>NUCLEOTIDE SEQUENCE</scope>
    <source>
        <strain evidence="11">CCM 7897</strain>
    </source>
</reference>
<dbReference type="InterPro" id="IPR005829">
    <property type="entry name" value="Sugar_transporter_CS"/>
</dbReference>
<organism evidence="11 12">
    <name type="scientific">Azorhizobium oxalatiphilum</name>
    <dbReference type="NCBI Taxonomy" id="980631"/>
    <lineage>
        <taxon>Bacteria</taxon>
        <taxon>Pseudomonadati</taxon>
        <taxon>Pseudomonadota</taxon>
        <taxon>Alphaproteobacteria</taxon>
        <taxon>Hyphomicrobiales</taxon>
        <taxon>Xanthobacteraceae</taxon>
        <taxon>Azorhizobium</taxon>
    </lineage>
</organism>
<dbReference type="PROSITE" id="PS00217">
    <property type="entry name" value="SUGAR_TRANSPORT_2"/>
    <property type="match status" value="1"/>
</dbReference>
<feature type="transmembrane region" description="Helical" evidence="9">
    <location>
        <begin position="145"/>
        <end position="167"/>
    </location>
</feature>
<dbReference type="Gene3D" id="1.20.1250.20">
    <property type="entry name" value="MFS general substrate transporter like domains"/>
    <property type="match status" value="2"/>
</dbReference>
<evidence type="ECO:0000256" key="1">
    <source>
        <dbReference type="ARBA" id="ARBA00004651"/>
    </source>
</evidence>
<reference evidence="11" key="1">
    <citation type="journal article" date="2014" name="Int. J. Syst. Evol. Microbiol.">
        <title>Complete genome sequence of Corynebacterium casei LMG S-19264T (=DSM 44701T), isolated from a smear-ripened cheese.</title>
        <authorList>
            <consortium name="US DOE Joint Genome Institute (JGI-PGF)"/>
            <person name="Walter F."/>
            <person name="Albersmeier A."/>
            <person name="Kalinowski J."/>
            <person name="Ruckert C."/>
        </authorList>
    </citation>
    <scope>NUCLEOTIDE SEQUENCE</scope>
    <source>
        <strain evidence="11">CCM 7897</strain>
    </source>
</reference>
<evidence type="ECO:0000313" key="12">
    <source>
        <dbReference type="Proteomes" id="UP000606044"/>
    </source>
</evidence>
<comment type="subcellular location">
    <subcellularLocation>
        <location evidence="1">Cell membrane</location>
        <topology evidence="1">Multi-pass membrane protein</topology>
    </subcellularLocation>
</comment>
<comment type="caution">
    <text evidence="11">The sequence shown here is derived from an EMBL/GenBank/DDBJ whole genome shotgun (WGS) entry which is preliminary data.</text>
</comment>
<keyword evidence="8 9" id="KW-0472">Membrane</keyword>
<dbReference type="PROSITE" id="PS50850">
    <property type="entry name" value="MFS"/>
    <property type="match status" value="1"/>
</dbReference>
<evidence type="ECO:0000256" key="8">
    <source>
        <dbReference type="ARBA" id="ARBA00023136"/>
    </source>
</evidence>
<evidence type="ECO:0000256" key="6">
    <source>
        <dbReference type="ARBA" id="ARBA00022847"/>
    </source>
</evidence>
<keyword evidence="4" id="KW-1003">Cell membrane</keyword>
<feature type="transmembrane region" description="Helical" evidence="9">
    <location>
        <begin position="395"/>
        <end position="415"/>
    </location>
</feature>
<dbReference type="AlphaFoldDB" id="A0A917C3Q2"/>
<comment type="similarity">
    <text evidence="2">Belongs to the major facilitator superfamily. Metabolite:H+ Symporter (MHS) family (TC 2.A.1.6) family.</text>
</comment>
<feature type="transmembrane region" description="Helical" evidence="9">
    <location>
        <begin position="212"/>
        <end position="231"/>
    </location>
</feature>
<dbReference type="PANTHER" id="PTHR43528">
    <property type="entry name" value="ALPHA-KETOGLUTARATE PERMEASE"/>
    <property type="match status" value="1"/>
</dbReference>
<feature type="transmembrane region" description="Helical" evidence="9">
    <location>
        <begin position="301"/>
        <end position="318"/>
    </location>
</feature>
<gene>
    <name evidence="11" type="primary">citA</name>
    <name evidence="11" type="ORF">GCM10007301_31230</name>
</gene>
<dbReference type="PROSITE" id="PS00216">
    <property type="entry name" value="SUGAR_TRANSPORT_1"/>
    <property type="match status" value="2"/>
</dbReference>
<dbReference type="Pfam" id="PF07690">
    <property type="entry name" value="MFS_1"/>
    <property type="match status" value="1"/>
</dbReference>
<evidence type="ECO:0000256" key="9">
    <source>
        <dbReference type="SAM" id="Phobius"/>
    </source>
</evidence>
<evidence type="ECO:0000256" key="3">
    <source>
        <dbReference type="ARBA" id="ARBA00022448"/>
    </source>
</evidence>
<dbReference type="EMBL" id="BMCT01000004">
    <property type="protein sequence ID" value="GGF69304.1"/>
    <property type="molecule type" value="Genomic_DNA"/>
</dbReference>
<keyword evidence="6" id="KW-0769">Symport</keyword>
<evidence type="ECO:0000256" key="2">
    <source>
        <dbReference type="ARBA" id="ARBA00008240"/>
    </source>
</evidence>
<proteinExistence type="inferred from homology"/>
<feature type="transmembrane region" description="Helical" evidence="9">
    <location>
        <begin position="76"/>
        <end position="100"/>
    </location>
</feature>
<feature type="transmembrane region" description="Helical" evidence="9">
    <location>
        <begin position="263"/>
        <end position="281"/>
    </location>
</feature>
<feature type="domain" description="Major facilitator superfamily (MFS) profile" evidence="10">
    <location>
        <begin position="40"/>
        <end position="450"/>
    </location>
</feature>
<evidence type="ECO:0000256" key="4">
    <source>
        <dbReference type="ARBA" id="ARBA00022475"/>
    </source>
</evidence>
<feature type="transmembrane region" description="Helical" evidence="9">
    <location>
        <begin position="330"/>
        <end position="351"/>
    </location>
</feature>
<feature type="transmembrane region" description="Helical" evidence="9">
    <location>
        <begin position="112"/>
        <end position="133"/>
    </location>
</feature>
<dbReference type="PANTHER" id="PTHR43528:SF6">
    <property type="entry name" value="CITRATE-PROTON SYMPORTER"/>
    <property type="match status" value="1"/>
</dbReference>
<dbReference type="GO" id="GO:0015293">
    <property type="term" value="F:symporter activity"/>
    <property type="evidence" value="ECO:0007669"/>
    <property type="project" value="UniProtKB-KW"/>
</dbReference>
<dbReference type="CDD" id="cd17368">
    <property type="entry name" value="MFS_CitA"/>
    <property type="match status" value="1"/>
</dbReference>
<sequence length="457" mass="49944">MSKRLNNARLRVQGQAHMSKASLEPVSSAAQASPASKAMTVLRVTSGNFLEMFDFFLFGFYANNIAHAFFPNTSPFASLMLTFGTFGAGFLMRPLGALFLGAYIDRIGRREGLILTLGIMSLGTILIAFVPGYQTIGVAAPLLVLVGRLLQGFSAGVELGGVSVYLAEMATPGHKGFYVSWQSGSQQVAIIVAAALGYWLNTAFMPQTISEWAWRIPFFIGCMIVPLLFLLRRHLEETEAFLNRKHRPTTAEIFHSMAANWRLVLAGMMLVVMTTVSFYMITVYTPTFGRSVLHLSSTDALIVTFCVGVSNLFWLPVMGAVSDRVGRRPILILFALLTLLTSYPALRWLVADITFTKMLVVELWLSFLYASYNGAMVVSLTEVMPAHVRTSGFSLAYSLATALFGGFTPAVSTWLIEATGDKAAPGYWLIFAAACGLVATFILYSPRRVALHEAPAE</sequence>
<dbReference type="NCBIfam" id="NF011656">
    <property type="entry name" value="PRK15075.1"/>
    <property type="match status" value="1"/>
</dbReference>
<keyword evidence="5 9" id="KW-0812">Transmembrane</keyword>
<dbReference type="InterPro" id="IPR051084">
    <property type="entry name" value="H+-coupled_symporters"/>
</dbReference>
<feature type="transmembrane region" description="Helical" evidence="9">
    <location>
        <begin position="427"/>
        <end position="444"/>
    </location>
</feature>
<feature type="transmembrane region" description="Helical" evidence="9">
    <location>
        <begin position="363"/>
        <end position="383"/>
    </location>
</feature>
<keyword evidence="12" id="KW-1185">Reference proteome</keyword>
<feature type="transmembrane region" description="Helical" evidence="9">
    <location>
        <begin position="188"/>
        <end position="206"/>
    </location>
</feature>